<proteinExistence type="predicted"/>
<reference evidence="2" key="1">
    <citation type="submission" date="2013-12" db="EMBL/GenBank/DDBJ databases">
        <title>The complete genome sequence of Methanobacterium sp. BRM9.</title>
        <authorList>
            <consortium name="Pastoral Greenhouse Gas Research Consortium"/>
            <person name="Kelly W.J."/>
            <person name="Leahy S.C."/>
            <person name="Perry R."/>
            <person name="Li D."/>
            <person name="Altermann E."/>
            <person name="Lambie S.C."/>
            <person name="Attwood G.T."/>
        </authorList>
    </citation>
    <scope>NUCLEOTIDE SEQUENCE [LARGE SCALE GENOMIC DNA]</scope>
    <source>
        <strain evidence="2">BRM9</strain>
    </source>
</reference>
<evidence type="ECO:0000313" key="2">
    <source>
        <dbReference type="EMBL" id="AIS31664.1"/>
    </source>
</evidence>
<dbReference type="OrthoDB" id="69128at2157"/>
<dbReference type="GeneID" id="26740135"/>
<dbReference type="InterPro" id="IPR011604">
    <property type="entry name" value="PDDEXK-like_dom_sf"/>
</dbReference>
<organism evidence="2 4">
    <name type="scientific">Methanobacterium formicicum</name>
    <dbReference type="NCBI Taxonomy" id="2162"/>
    <lineage>
        <taxon>Archaea</taxon>
        <taxon>Methanobacteriati</taxon>
        <taxon>Methanobacteriota</taxon>
        <taxon>Methanomada group</taxon>
        <taxon>Methanobacteria</taxon>
        <taxon>Methanobacteriales</taxon>
        <taxon>Methanobacteriaceae</taxon>
        <taxon>Methanobacterium</taxon>
    </lineage>
</organism>
<dbReference type="Proteomes" id="UP000062768">
    <property type="component" value="Chromosome I"/>
</dbReference>
<dbReference type="KEGG" id="mfc:BRM9_0847"/>
<dbReference type="EMBL" id="CP006933">
    <property type="protein sequence ID" value="AIS31664.1"/>
    <property type="molecule type" value="Genomic_DNA"/>
</dbReference>
<name>A0A089ZV19_METFO</name>
<accession>A0A089ZV19</accession>
<dbReference type="AlphaFoldDB" id="A0A089ZV19"/>
<evidence type="ECO:0000259" key="1">
    <source>
        <dbReference type="Pfam" id="PF12705"/>
    </source>
</evidence>
<reference evidence="3" key="2">
    <citation type="submission" date="2014-09" db="EMBL/GenBank/DDBJ databases">
        <authorList>
            <person name="Bishop-Lilly K.A."/>
            <person name="Broomall S.M."/>
            <person name="Chain P.S."/>
            <person name="Chertkov O."/>
            <person name="Coyne S.R."/>
            <person name="Daligault H.E."/>
            <person name="Davenport K.W."/>
            <person name="Erkkila T."/>
            <person name="Frey K.G."/>
            <person name="Gibbons H.S."/>
            <person name="Gu W."/>
            <person name="Jaissle J."/>
            <person name="Johnson S.L."/>
            <person name="Koroleva G.I."/>
            <person name="Ladner J.T."/>
            <person name="Lo C.-C."/>
            <person name="Minogue T.D."/>
            <person name="Munk C."/>
            <person name="Palacios G.F."/>
            <person name="Redden C.L."/>
            <person name="Rosenzweig C.N."/>
            <person name="Scholz M.B."/>
            <person name="Teshima H."/>
            <person name="Xu Y."/>
        </authorList>
    </citation>
    <scope>NUCLEOTIDE SEQUENCE</scope>
    <source>
        <strain evidence="3">Mb9</strain>
    </source>
</reference>
<evidence type="ECO:0000313" key="5">
    <source>
        <dbReference type="Proteomes" id="UP000062768"/>
    </source>
</evidence>
<sequence length="229" mass="26346">MPKTKSQPHPEISQVMVMEGHNNFPISWLNKQGYCEYSIYLENVKGVEVQPTRKMVIGTQEHARLEAEFQEDAEPATFQEMLETSKTAELLSRELPVVSVDYGIRGFIDEVWMTPEEFIIIDDKPGTRAYESSINQVWGYCLAFQDMVKENRTIIGALRERGTDNIFWSAYFDQEAKNNIKSLIERVHSLLVGENEFLPTSNPRKCRSCRLKVNCDRKAKPGSFKSVRS</sequence>
<evidence type="ECO:0000313" key="4">
    <source>
        <dbReference type="Proteomes" id="UP000029661"/>
    </source>
</evidence>
<dbReference type="InterPro" id="IPR038726">
    <property type="entry name" value="PDDEXK_AddAB-type"/>
</dbReference>
<dbReference type="RefSeq" id="WP_048084918.1">
    <property type="nucleotide sequence ID" value="NZ_CP006933.1"/>
</dbReference>
<dbReference type="Proteomes" id="UP000029661">
    <property type="component" value="Chromosome"/>
</dbReference>
<keyword evidence="5" id="KW-1185">Reference proteome</keyword>
<dbReference type="STRING" id="2162.BRM9_0847"/>
<feature type="domain" description="PD-(D/E)XK endonuclease-like" evidence="1">
    <location>
        <begin position="68"/>
        <end position="215"/>
    </location>
</feature>
<gene>
    <name evidence="2" type="ORF">BRM9_0847</name>
    <name evidence="3" type="ORF">MB9_1900</name>
</gene>
<dbReference type="EMBL" id="LN734822">
    <property type="protein sequence ID" value="CEL25527.1"/>
    <property type="molecule type" value="Genomic_DNA"/>
</dbReference>
<dbReference type="Gene3D" id="3.90.320.10">
    <property type="match status" value="1"/>
</dbReference>
<dbReference type="PATRIC" id="fig|2162.10.peg.1974"/>
<protein>
    <submittedName>
        <fullName evidence="2">CRISPR-associated protein Cas4</fullName>
    </submittedName>
</protein>
<evidence type="ECO:0000313" key="3">
    <source>
        <dbReference type="EMBL" id="CEL25527.1"/>
    </source>
</evidence>
<dbReference type="Pfam" id="PF12705">
    <property type="entry name" value="PDDEXK_1"/>
    <property type="match status" value="1"/>
</dbReference>